<dbReference type="EMBL" id="JAGGNH010000008">
    <property type="protein sequence ID" value="KAJ0965949.1"/>
    <property type="molecule type" value="Genomic_DNA"/>
</dbReference>
<sequence>MAESSEILETLKAMQLQMGDQAIAHQRSLQQYMATVDTKIDELRSQLHSFPPSSGTRVQPQQSLRGSDLGAVSRSMKMDIPKFEGSDPSSWVFRIEEFFNFHDTPDELRLRIVSFHLEGRASAWFQWMKMNNLLTTWPSFLSSLKQRFGASMYEDHQGALSKLTQTTTVTEFQTAFEDLMNKVSGIPESLLISFFITGLRNDIRRELLMSRPSSLMEAFALARAYESHIEETALDHRSWHKGPS</sequence>
<evidence type="ECO:0000259" key="2">
    <source>
        <dbReference type="Pfam" id="PF19259"/>
    </source>
</evidence>
<feature type="region of interest" description="Disordered" evidence="1">
    <location>
        <begin position="49"/>
        <end position="68"/>
    </location>
</feature>
<dbReference type="Proteomes" id="UP001085076">
    <property type="component" value="Miscellaneous, Linkage group lg08"/>
</dbReference>
<proteinExistence type="predicted"/>
<dbReference type="InterPro" id="IPR045358">
    <property type="entry name" value="Ty3_capsid"/>
</dbReference>
<gene>
    <name evidence="3" type="ORF">J5N97_027087</name>
</gene>
<keyword evidence="4" id="KW-1185">Reference proteome</keyword>
<evidence type="ECO:0000256" key="1">
    <source>
        <dbReference type="SAM" id="MobiDB-lite"/>
    </source>
</evidence>
<organism evidence="3 4">
    <name type="scientific">Dioscorea zingiberensis</name>
    <dbReference type="NCBI Taxonomy" id="325984"/>
    <lineage>
        <taxon>Eukaryota</taxon>
        <taxon>Viridiplantae</taxon>
        <taxon>Streptophyta</taxon>
        <taxon>Embryophyta</taxon>
        <taxon>Tracheophyta</taxon>
        <taxon>Spermatophyta</taxon>
        <taxon>Magnoliopsida</taxon>
        <taxon>Liliopsida</taxon>
        <taxon>Dioscoreales</taxon>
        <taxon>Dioscoreaceae</taxon>
        <taxon>Dioscorea</taxon>
    </lineage>
</organism>
<accession>A0A9D5C488</accession>
<name>A0A9D5C488_9LILI</name>
<dbReference type="OrthoDB" id="776700at2759"/>
<reference evidence="3" key="2">
    <citation type="journal article" date="2022" name="Hortic Res">
        <title>The genome of Dioscorea zingiberensis sheds light on the biosynthesis, origin and evolution of the medicinally important diosgenin saponins.</title>
        <authorList>
            <person name="Li Y."/>
            <person name="Tan C."/>
            <person name="Li Z."/>
            <person name="Guo J."/>
            <person name="Li S."/>
            <person name="Chen X."/>
            <person name="Wang C."/>
            <person name="Dai X."/>
            <person name="Yang H."/>
            <person name="Song W."/>
            <person name="Hou L."/>
            <person name="Xu J."/>
            <person name="Tong Z."/>
            <person name="Xu A."/>
            <person name="Yuan X."/>
            <person name="Wang W."/>
            <person name="Yang Q."/>
            <person name="Chen L."/>
            <person name="Sun Z."/>
            <person name="Wang K."/>
            <person name="Pan B."/>
            <person name="Chen J."/>
            <person name="Bao Y."/>
            <person name="Liu F."/>
            <person name="Qi X."/>
            <person name="Gang D.R."/>
            <person name="Wen J."/>
            <person name="Li J."/>
        </authorList>
    </citation>
    <scope>NUCLEOTIDE SEQUENCE</scope>
    <source>
        <strain evidence="3">Dzin_1.0</strain>
    </source>
</reference>
<evidence type="ECO:0000313" key="4">
    <source>
        <dbReference type="Proteomes" id="UP001085076"/>
    </source>
</evidence>
<feature type="compositionally biased region" description="Polar residues" evidence="1">
    <location>
        <begin position="49"/>
        <end position="65"/>
    </location>
</feature>
<comment type="caution">
    <text evidence="3">The sequence shown here is derived from an EMBL/GenBank/DDBJ whole genome shotgun (WGS) entry which is preliminary data.</text>
</comment>
<dbReference type="AlphaFoldDB" id="A0A9D5C488"/>
<feature type="domain" description="Ty3 transposon capsid-like protein" evidence="2">
    <location>
        <begin position="95"/>
        <end position="232"/>
    </location>
</feature>
<reference evidence="3" key="1">
    <citation type="submission" date="2021-03" db="EMBL/GenBank/DDBJ databases">
        <authorList>
            <person name="Li Z."/>
            <person name="Yang C."/>
        </authorList>
    </citation>
    <scope>NUCLEOTIDE SEQUENCE</scope>
    <source>
        <strain evidence="3">Dzin_1.0</strain>
        <tissue evidence="3">Leaf</tissue>
    </source>
</reference>
<evidence type="ECO:0000313" key="3">
    <source>
        <dbReference type="EMBL" id="KAJ0965949.1"/>
    </source>
</evidence>
<dbReference type="Pfam" id="PF19259">
    <property type="entry name" value="Ty3_capsid"/>
    <property type="match status" value="1"/>
</dbReference>
<protein>
    <recommendedName>
        <fullName evidence="2">Ty3 transposon capsid-like protein domain-containing protein</fullName>
    </recommendedName>
</protein>